<evidence type="ECO:0000313" key="1">
    <source>
        <dbReference type="EMBL" id="MBO1249087.1"/>
    </source>
</evidence>
<protein>
    <recommendedName>
        <fullName evidence="3">Nucleotidyltransferase</fullName>
    </recommendedName>
</protein>
<dbReference type="AlphaFoldDB" id="A0A939GUB6"/>
<accession>A0A939GUB6</accession>
<dbReference type="Proteomes" id="UP000664731">
    <property type="component" value="Unassembled WGS sequence"/>
</dbReference>
<evidence type="ECO:0008006" key="3">
    <source>
        <dbReference type="Google" id="ProtNLM"/>
    </source>
</evidence>
<evidence type="ECO:0000313" key="2">
    <source>
        <dbReference type="Proteomes" id="UP000664731"/>
    </source>
</evidence>
<gene>
    <name evidence="1" type="ORF">J1777_04415</name>
</gene>
<comment type="caution">
    <text evidence="1">The sequence shown here is derived from an EMBL/GenBank/DDBJ whole genome shotgun (WGS) entry which is preliminary data.</text>
</comment>
<keyword evidence="2" id="KW-1185">Reference proteome</keyword>
<reference evidence="1" key="1">
    <citation type="submission" date="2021-03" db="EMBL/GenBank/DDBJ databases">
        <title>Comamonas denitrificans.</title>
        <authorList>
            <person name="Finster K."/>
        </authorList>
    </citation>
    <scope>NUCLEOTIDE SEQUENCE</scope>
    <source>
        <strain evidence="1">MM2021_4</strain>
    </source>
</reference>
<sequence>MNVSSPLALEIAETAARLIVEEGLEWGPAKRRAVKQMGLPPRTALPDNAVLEDAVRAYLELFCADTQPQELHALRTLAQEWMQRLEDFRPHLTGAVWRGTATRLSDIYLQLFCDDPKAAEIALLDRQVRFEVSQVPGFKGALVDALSIHSWCAPLGETVGVHLLIHDFDELRGALKPDSQGRSPRGDLRALQTLLAAQEDA</sequence>
<proteinExistence type="predicted"/>
<organism evidence="1 2">
    <name type="scientific">Comamonas denitrificans</name>
    <dbReference type="NCBI Taxonomy" id="117506"/>
    <lineage>
        <taxon>Bacteria</taxon>
        <taxon>Pseudomonadati</taxon>
        <taxon>Pseudomonadota</taxon>
        <taxon>Betaproteobacteria</taxon>
        <taxon>Burkholderiales</taxon>
        <taxon>Comamonadaceae</taxon>
        <taxon>Comamonas</taxon>
    </lineage>
</organism>
<dbReference type="EMBL" id="JAFNME010000006">
    <property type="protein sequence ID" value="MBO1249087.1"/>
    <property type="molecule type" value="Genomic_DNA"/>
</dbReference>
<dbReference type="RefSeq" id="WP_207574627.1">
    <property type="nucleotide sequence ID" value="NZ_JAFNME010000006.1"/>
</dbReference>
<name>A0A939GUB6_9BURK</name>